<evidence type="ECO:0000256" key="8">
    <source>
        <dbReference type="RuleBase" id="RU364100"/>
    </source>
</evidence>
<evidence type="ECO:0000256" key="6">
    <source>
        <dbReference type="ARBA" id="ARBA00023125"/>
    </source>
</evidence>
<comment type="caution">
    <text evidence="9">The sequence shown here is derived from an EMBL/GenBank/DDBJ whole genome shotgun (WGS) entry which is preliminary data.</text>
</comment>
<dbReference type="PANTHER" id="PTHR13604:SF0">
    <property type="entry name" value="ABASIC SITE PROCESSING PROTEIN HMCES"/>
    <property type="match status" value="1"/>
</dbReference>
<dbReference type="EMBL" id="PITP01000835">
    <property type="protein sequence ID" value="PKD78255.1"/>
    <property type="molecule type" value="Genomic_DNA"/>
</dbReference>
<dbReference type="GO" id="GO:0003697">
    <property type="term" value="F:single-stranded DNA binding"/>
    <property type="evidence" value="ECO:0007669"/>
    <property type="project" value="InterPro"/>
</dbReference>
<evidence type="ECO:0000256" key="1">
    <source>
        <dbReference type="ARBA" id="ARBA00008136"/>
    </source>
</evidence>
<dbReference type="SUPFAM" id="SSF143081">
    <property type="entry name" value="BB1717-like"/>
    <property type="match status" value="1"/>
</dbReference>
<dbReference type="RefSeq" id="WP_141086399.1">
    <property type="nucleotide sequence ID" value="NZ_PITP01000835.1"/>
</dbReference>
<dbReference type="GO" id="GO:0008233">
    <property type="term" value="F:peptidase activity"/>
    <property type="evidence" value="ECO:0007669"/>
    <property type="project" value="UniProtKB-KW"/>
</dbReference>
<evidence type="ECO:0000256" key="3">
    <source>
        <dbReference type="ARBA" id="ARBA00022763"/>
    </source>
</evidence>
<evidence type="ECO:0000256" key="7">
    <source>
        <dbReference type="ARBA" id="ARBA00023239"/>
    </source>
</evidence>
<name>A0AAP8HTH0_ECOLX</name>
<dbReference type="GO" id="GO:0006508">
    <property type="term" value="P:proteolysis"/>
    <property type="evidence" value="ECO:0007669"/>
    <property type="project" value="UniProtKB-KW"/>
</dbReference>
<dbReference type="AlphaFoldDB" id="A0AAP8HTH0"/>
<dbReference type="Gene3D" id="3.90.1680.10">
    <property type="entry name" value="SOS response associated peptidase-like"/>
    <property type="match status" value="1"/>
</dbReference>
<evidence type="ECO:0000313" key="10">
    <source>
        <dbReference type="Proteomes" id="UP000233549"/>
    </source>
</evidence>
<dbReference type="GO" id="GO:0016829">
    <property type="term" value="F:lyase activity"/>
    <property type="evidence" value="ECO:0007669"/>
    <property type="project" value="UniProtKB-KW"/>
</dbReference>
<keyword evidence="5" id="KW-0190">Covalent protein-DNA linkage</keyword>
<evidence type="ECO:0000256" key="5">
    <source>
        <dbReference type="ARBA" id="ARBA00023124"/>
    </source>
</evidence>
<protein>
    <recommendedName>
        <fullName evidence="8">Abasic site processing protein</fullName>
        <ecNumber evidence="8">3.4.-.-</ecNumber>
    </recommendedName>
</protein>
<gene>
    <name evidence="9" type="ORF">CWS33_31230</name>
</gene>
<dbReference type="InterPro" id="IPR003738">
    <property type="entry name" value="SRAP"/>
</dbReference>
<dbReference type="InterPro" id="IPR036590">
    <property type="entry name" value="SRAP-like"/>
</dbReference>
<keyword evidence="3" id="KW-0227">DNA damage</keyword>
<keyword evidence="6" id="KW-0238">DNA-binding</keyword>
<keyword evidence="7" id="KW-0456">Lyase</keyword>
<feature type="non-terminal residue" evidence="9">
    <location>
        <position position="1"/>
    </location>
</feature>
<evidence type="ECO:0000313" key="9">
    <source>
        <dbReference type="EMBL" id="PKD78255.1"/>
    </source>
</evidence>
<dbReference type="PANTHER" id="PTHR13604">
    <property type="entry name" value="DC12-RELATED"/>
    <property type="match status" value="1"/>
</dbReference>
<proteinExistence type="inferred from homology"/>
<dbReference type="Proteomes" id="UP000233549">
    <property type="component" value="Unassembled WGS sequence"/>
</dbReference>
<reference evidence="9 10" key="1">
    <citation type="submission" date="2017-12" db="EMBL/GenBank/DDBJ databases">
        <title>Rapid rising of carbapenem-resistant Enterobacteriaceae(CRE) and emergence of colistin resistance genemcr-1 in CRE in the hospital of Henan, China.</title>
        <authorList>
            <person name="Sun Q."/>
            <person name="Zhang R."/>
            <person name="Li Y."/>
            <person name="Shen Y."/>
            <person name="Zhang Y."/>
            <person name="Yang J."/>
            <person name="Shu L."/>
            <person name="Zhou H."/>
            <person name="Wang Y."/>
            <person name="Wang B."/>
            <person name="Shen Z."/>
        </authorList>
    </citation>
    <scope>NUCLEOTIDE SEQUENCE [LARGE SCALE GENOMIC DNA]</scope>
    <source>
        <strain evidence="9 10">3512</strain>
    </source>
</reference>
<dbReference type="Pfam" id="PF02586">
    <property type="entry name" value="SRAP"/>
    <property type="match status" value="1"/>
</dbReference>
<dbReference type="EC" id="3.4.-.-" evidence="8"/>
<accession>A0AAP8HTH0</accession>
<evidence type="ECO:0000256" key="4">
    <source>
        <dbReference type="ARBA" id="ARBA00022801"/>
    </source>
</evidence>
<comment type="similarity">
    <text evidence="1 8">Belongs to the SOS response-associated peptidase family.</text>
</comment>
<keyword evidence="2 8" id="KW-0645">Protease</keyword>
<keyword evidence="4 8" id="KW-0378">Hydrolase</keyword>
<evidence type="ECO:0000256" key="2">
    <source>
        <dbReference type="ARBA" id="ARBA00022670"/>
    </source>
</evidence>
<feature type="non-terminal residue" evidence="9">
    <location>
        <position position="95"/>
    </location>
</feature>
<dbReference type="GO" id="GO:0106300">
    <property type="term" value="P:protein-DNA covalent cross-linking repair"/>
    <property type="evidence" value="ECO:0007669"/>
    <property type="project" value="InterPro"/>
</dbReference>
<organism evidence="9 10">
    <name type="scientific">Escherichia coli</name>
    <dbReference type="NCBI Taxonomy" id="562"/>
    <lineage>
        <taxon>Bacteria</taxon>
        <taxon>Pseudomonadati</taxon>
        <taxon>Pseudomonadota</taxon>
        <taxon>Gammaproteobacteria</taxon>
        <taxon>Enterobacterales</taxon>
        <taxon>Enterobacteriaceae</taxon>
        <taxon>Escherichia</taxon>
    </lineage>
</organism>
<sequence>RGRILVPADGWYEWKPLDAGPKPAKQPYYIQATDSAPLLFAGLSDWQPGAEKDAAHGFAIITNDAAGGMIDVHDRRPVALPPDLARQWMDPDLPT</sequence>